<name>A0ABU4IMW3_9VIBR</name>
<reference evidence="1 2" key="1">
    <citation type="submission" date="2023-11" db="EMBL/GenBank/DDBJ databases">
        <title>Plant-associative lifestyle of Vibrio porteresiae and its evolutionary dynamics.</title>
        <authorList>
            <person name="Rameshkumar N."/>
            <person name="Kirti K."/>
        </authorList>
    </citation>
    <scope>NUCLEOTIDE SEQUENCE [LARGE SCALE GENOMIC DNA]</scope>
    <source>
        <strain evidence="1 2">MSSRF60</strain>
    </source>
</reference>
<gene>
    <name evidence="1" type="ORF">SBW85_17160</name>
</gene>
<keyword evidence="2" id="KW-1185">Reference proteome</keyword>
<comment type="caution">
    <text evidence="1">The sequence shown here is derived from an EMBL/GenBank/DDBJ whole genome shotgun (WGS) entry which is preliminary data.</text>
</comment>
<proteinExistence type="predicted"/>
<dbReference type="RefSeq" id="WP_171137102.1">
    <property type="nucleotide sequence ID" value="NZ_AP024894.1"/>
</dbReference>
<evidence type="ECO:0000313" key="1">
    <source>
        <dbReference type="EMBL" id="MDW6019429.1"/>
    </source>
</evidence>
<accession>A0ABU4IMW3</accession>
<evidence type="ECO:0000313" key="2">
    <source>
        <dbReference type="Proteomes" id="UP001272325"/>
    </source>
</evidence>
<dbReference type="EMBL" id="JAWRCN010000002">
    <property type="protein sequence ID" value="MDW6019429.1"/>
    <property type="molecule type" value="Genomic_DNA"/>
</dbReference>
<organism evidence="1 2">
    <name type="scientific">Vibrio plantisponsor</name>
    <dbReference type="NCBI Taxonomy" id="664643"/>
    <lineage>
        <taxon>Bacteria</taxon>
        <taxon>Pseudomonadati</taxon>
        <taxon>Pseudomonadota</taxon>
        <taxon>Gammaproteobacteria</taxon>
        <taxon>Vibrionales</taxon>
        <taxon>Vibrionaceae</taxon>
        <taxon>Vibrio</taxon>
    </lineage>
</organism>
<sequence length="57" mass="6514">MSVYSISYGTKSNEQAKAVIEEVLNGSKAVQLNEECWFLDTALSKTEVIDKLYRRTR</sequence>
<dbReference type="Proteomes" id="UP001272325">
    <property type="component" value="Unassembled WGS sequence"/>
</dbReference>
<protein>
    <submittedName>
        <fullName evidence="1">Uncharacterized protein</fullName>
    </submittedName>
</protein>